<organism evidence="1 2">
    <name type="scientific">Mycobacterium phage Saguaro</name>
    <dbReference type="NCBI Taxonomy" id="2315616"/>
    <lineage>
        <taxon>Viruses</taxon>
        <taxon>Duplodnaviria</taxon>
        <taxon>Heunggongvirae</taxon>
        <taxon>Uroviricota</taxon>
        <taxon>Caudoviricetes</taxon>
        <taxon>Bclasvirinae</taxon>
        <taxon>Saguarovirus</taxon>
        <taxon>Saguarovirus saguaro</taxon>
    </lineage>
</organism>
<accession>A0A386KAJ4</accession>
<keyword evidence="2" id="KW-1185">Reference proteome</keyword>
<dbReference type="InterPro" id="IPR055704">
    <property type="entry name" value="DUF7280"/>
</dbReference>
<dbReference type="GeneID" id="60321152"/>
<dbReference type="Pfam" id="PF23946">
    <property type="entry name" value="DUF7280"/>
    <property type="match status" value="1"/>
</dbReference>
<sequence length="149" mass="15482">MTCPPKAGNFVGVGGTGPPGKDTMTTTIAIVTGTADRKGVATAPGVFPIIPGTMSTTDMVCDSNSPVFDTMICLADGSVSAPFNGTEDDFRAAPRWFKIAPTYAVGHIANLTTSTEDRIAVIDLDNADGLTVLRIVNWVNHADGAELPE</sequence>
<protein>
    <submittedName>
        <fullName evidence="1">Uncharacterized protein</fullName>
    </submittedName>
</protein>
<dbReference type="Proteomes" id="UP000269292">
    <property type="component" value="Segment"/>
</dbReference>
<dbReference type="RefSeq" id="YP_009949748.1">
    <property type="nucleotide sequence ID" value="NC_051583.1"/>
</dbReference>
<proteinExistence type="predicted"/>
<dbReference type="KEGG" id="vg:60321152"/>
<evidence type="ECO:0000313" key="2">
    <source>
        <dbReference type="Proteomes" id="UP000269292"/>
    </source>
</evidence>
<reference evidence="1 2" key="1">
    <citation type="submission" date="2018-08" db="EMBL/GenBank/DDBJ databases">
        <authorList>
            <person name="Washington J.M."/>
            <person name="Garlena R.A."/>
            <person name="Russell D.A."/>
            <person name="Pope W.H."/>
            <person name="Jacobs-Sera D."/>
            <person name="Hatfull G.F."/>
        </authorList>
    </citation>
    <scope>NUCLEOTIDE SEQUENCE [LARGE SCALE GENOMIC DNA]</scope>
</reference>
<name>A0A386KAJ4_9CAUD</name>
<gene>
    <name evidence="1" type="primary">85</name>
    <name evidence="1" type="ORF">SEA_SAGUARO_85</name>
</gene>
<evidence type="ECO:0000313" key="1">
    <source>
        <dbReference type="EMBL" id="AYD82077.1"/>
    </source>
</evidence>
<dbReference type="EMBL" id="MH744423">
    <property type="protein sequence ID" value="AYD82077.1"/>
    <property type="molecule type" value="Genomic_DNA"/>
</dbReference>